<dbReference type="AlphaFoldDB" id="A0A0N4VGA5"/>
<sequence length="74" mass="8423">MDDAGSPEDDWTLDFERVFEVILLIIGQYNFDIDDLSTVVKEPEVFLRINATTEVLETHSVGGFIDCCYPLPVR</sequence>
<evidence type="ECO:0000313" key="3">
    <source>
        <dbReference type="WBParaSite" id="EVEC_0000980301-mRNA-1"/>
    </source>
</evidence>
<gene>
    <name evidence="1" type="ORF">EVEC_LOCUS9200</name>
</gene>
<name>A0A0N4VGA5_ENTVE</name>
<protein>
    <submittedName>
        <fullName evidence="3">HECT domain-containing protein</fullName>
    </submittedName>
</protein>
<dbReference type="WBParaSite" id="EVEC_0000980301-mRNA-1">
    <property type="protein sequence ID" value="EVEC_0000980301-mRNA-1"/>
    <property type="gene ID" value="EVEC_0000980301"/>
</dbReference>
<accession>A0A0N4VGA5</accession>
<evidence type="ECO:0000313" key="2">
    <source>
        <dbReference type="Proteomes" id="UP000274131"/>
    </source>
</evidence>
<organism evidence="3">
    <name type="scientific">Enterobius vermicularis</name>
    <name type="common">Human pinworm</name>
    <dbReference type="NCBI Taxonomy" id="51028"/>
    <lineage>
        <taxon>Eukaryota</taxon>
        <taxon>Metazoa</taxon>
        <taxon>Ecdysozoa</taxon>
        <taxon>Nematoda</taxon>
        <taxon>Chromadorea</taxon>
        <taxon>Rhabditida</taxon>
        <taxon>Spirurina</taxon>
        <taxon>Oxyuridomorpha</taxon>
        <taxon>Oxyuroidea</taxon>
        <taxon>Oxyuridae</taxon>
        <taxon>Enterobius</taxon>
    </lineage>
</organism>
<reference evidence="3" key="1">
    <citation type="submission" date="2017-02" db="UniProtKB">
        <authorList>
            <consortium name="WormBaseParasite"/>
        </authorList>
    </citation>
    <scope>IDENTIFICATION</scope>
</reference>
<keyword evidence="2" id="KW-1185">Reference proteome</keyword>
<reference evidence="1 2" key="2">
    <citation type="submission" date="2018-10" db="EMBL/GenBank/DDBJ databases">
        <authorList>
            <consortium name="Pathogen Informatics"/>
        </authorList>
    </citation>
    <scope>NUCLEOTIDE SEQUENCE [LARGE SCALE GENOMIC DNA]</scope>
</reference>
<proteinExistence type="predicted"/>
<evidence type="ECO:0000313" key="1">
    <source>
        <dbReference type="EMBL" id="VDD94449.1"/>
    </source>
</evidence>
<dbReference type="EMBL" id="UXUI01009881">
    <property type="protein sequence ID" value="VDD94449.1"/>
    <property type="molecule type" value="Genomic_DNA"/>
</dbReference>
<dbReference type="Proteomes" id="UP000274131">
    <property type="component" value="Unassembled WGS sequence"/>
</dbReference>